<name>A0A131YDJ2_RHIAP</name>
<accession>A0A131YDJ2</accession>
<sequence length="80" mass="8817">MAFLFTSMLRCLLIVMLLAGHGDVLTSVNSQEPAECGKTCGGFVMRTCVKECHCVYYPGDVGLCLPHWMNESYLPARGPF</sequence>
<dbReference type="EMBL" id="GEDV01011124">
    <property type="protein sequence ID" value="JAP77433.1"/>
    <property type="molecule type" value="Transcribed_RNA"/>
</dbReference>
<organism evidence="2">
    <name type="scientific">Rhipicephalus appendiculatus</name>
    <name type="common">Brown ear tick</name>
    <dbReference type="NCBI Taxonomy" id="34631"/>
    <lineage>
        <taxon>Eukaryota</taxon>
        <taxon>Metazoa</taxon>
        <taxon>Ecdysozoa</taxon>
        <taxon>Arthropoda</taxon>
        <taxon>Chelicerata</taxon>
        <taxon>Arachnida</taxon>
        <taxon>Acari</taxon>
        <taxon>Parasitiformes</taxon>
        <taxon>Ixodida</taxon>
        <taxon>Ixodoidea</taxon>
        <taxon>Ixodidae</taxon>
        <taxon>Rhipicephalinae</taxon>
        <taxon>Rhipicephalus</taxon>
        <taxon>Rhipicephalus</taxon>
    </lineage>
</organism>
<evidence type="ECO:0000313" key="2">
    <source>
        <dbReference type="EMBL" id="JAP77433.1"/>
    </source>
</evidence>
<proteinExistence type="predicted"/>
<dbReference type="AlphaFoldDB" id="A0A131YDJ2"/>
<evidence type="ECO:0000256" key="1">
    <source>
        <dbReference type="SAM" id="SignalP"/>
    </source>
</evidence>
<feature type="chain" id="PRO_5007284676" evidence="1">
    <location>
        <begin position="27"/>
        <end position="80"/>
    </location>
</feature>
<feature type="signal peptide" evidence="1">
    <location>
        <begin position="1"/>
        <end position="26"/>
    </location>
</feature>
<protein>
    <submittedName>
        <fullName evidence="2">Uncharacterized protein</fullName>
    </submittedName>
</protein>
<keyword evidence="1" id="KW-0732">Signal</keyword>
<reference evidence="2" key="1">
    <citation type="journal article" date="2016" name="Ticks Tick Borne Dis.">
        <title>De novo assembly and annotation of the salivary gland transcriptome of Rhipicephalus appendiculatus male and female ticks during blood feeding.</title>
        <authorList>
            <person name="de Castro M.H."/>
            <person name="de Klerk D."/>
            <person name="Pienaar R."/>
            <person name="Latif A.A."/>
            <person name="Rees D.J."/>
            <person name="Mans B.J."/>
        </authorList>
    </citation>
    <scope>NUCLEOTIDE SEQUENCE</scope>
    <source>
        <tissue evidence="2">Salivary glands</tissue>
    </source>
</reference>